<dbReference type="Gene3D" id="3.30.70.270">
    <property type="match status" value="1"/>
</dbReference>
<gene>
    <name evidence="4" type="ORF">GCM10011273_26560</name>
</gene>
<dbReference type="NCBIfam" id="TIGR00254">
    <property type="entry name" value="GGDEF"/>
    <property type="match status" value="1"/>
</dbReference>
<dbReference type="PANTHER" id="PTHR44757:SF2">
    <property type="entry name" value="BIOFILM ARCHITECTURE MAINTENANCE PROTEIN MBAA"/>
    <property type="match status" value="1"/>
</dbReference>
<dbReference type="InterPro" id="IPR013656">
    <property type="entry name" value="PAS_4"/>
</dbReference>
<dbReference type="Pfam" id="PF13188">
    <property type="entry name" value="PAS_8"/>
    <property type="match status" value="1"/>
</dbReference>
<dbReference type="InterPro" id="IPR029787">
    <property type="entry name" value="Nucleotide_cyclase"/>
</dbReference>
<dbReference type="CDD" id="cd01948">
    <property type="entry name" value="EAL"/>
    <property type="match status" value="1"/>
</dbReference>
<evidence type="ECO:0000313" key="5">
    <source>
        <dbReference type="Proteomes" id="UP000662572"/>
    </source>
</evidence>
<feature type="domain" description="GGDEF" evidence="3">
    <location>
        <begin position="302"/>
        <end position="435"/>
    </location>
</feature>
<dbReference type="InterPro" id="IPR035965">
    <property type="entry name" value="PAS-like_dom_sf"/>
</dbReference>
<dbReference type="InterPro" id="IPR000160">
    <property type="entry name" value="GGDEF_dom"/>
</dbReference>
<dbReference type="SUPFAM" id="SSF141868">
    <property type="entry name" value="EAL domain-like"/>
    <property type="match status" value="1"/>
</dbReference>
<proteinExistence type="predicted"/>
<reference evidence="4" key="1">
    <citation type="journal article" date="2014" name="Int. J. Syst. Evol. Microbiol.">
        <title>Complete genome sequence of Corynebacterium casei LMG S-19264T (=DSM 44701T), isolated from a smear-ripened cheese.</title>
        <authorList>
            <consortium name="US DOE Joint Genome Institute (JGI-PGF)"/>
            <person name="Walter F."/>
            <person name="Albersmeier A."/>
            <person name="Kalinowski J."/>
            <person name="Ruckert C."/>
        </authorList>
    </citation>
    <scope>NUCLEOTIDE SEQUENCE</scope>
    <source>
        <strain evidence="4">KCTC 32296</strain>
    </source>
</reference>
<dbReference type="Pfam" id="PF00563">
    <property type="entry name" value="EAL"/>
    <property type="match status" value="1"/>
</dbReference>
<accession>A0A918Q9Y5</accession>
<dbReference type="PROSITE" id="PS50887">
    <property type="entry name" value="GGDEF"/>
    <property type="match status" value="1"/>
</dbReference>
<keyword evidence="5" id="KW-1185">Reference proteome</keyword>
<dbReference type="Gene3D" id="3.20.20.450">
    <property type="entry name" value="EAL domain"/>
    <property type="match status" value="1"/>
</dbReference>
<name>A0A918Q9Y5_9CAUL</name>
<dbReference type="CDD" id="cd00130">
    <property type="entry name" value="PAS"/>
    <property type="match status" value="2"/>
</dbReference>
<dbReference type="Gene3D" id="3.30.450.20">
    <property type="entry name" value="PAS domain"/>
    <property type="match status" value="2"/>
</dbReference>
<dbReference type="InterPro" id="IPR035919">
    <property type="entry name" value="EAL_sf"/>
</dbReference>
<evidence type="ECO:0000259" key="1">
    <source>
        <dbReference type="PROSITE" id="PS50112"/>
    </source>
</evidence>
<dbReference type="SUPFAM" id="SSF55785">
    <property type="entry name" value="PYP-like sensor domain (PAS domain)"/>
    <property type="match status" value="2"/>
</dbReference>
<dbReference type="SMART" id="SM00052">
    <property type="entry name" value="EAL"/>
    <property type="match status" value="1"/>
</dbReference>
<dbReference type="InterPro" id="IPR052155">
    <property type="entry name" value="Biofilm_reg_signaling"/>
</dbReference>
<dbReference type="CDD" id="cd01949">
    <property type="entry name" value="GGDEF"/>
    <property type="match status" value="1"/>
</dbReference>
<dbReference type="Proteomes" id="UP000662572">
    <property type="component" value="Unassembled WGS sequence"/>
</dbReference>
<dbReference type="PROSITE" id="PS50112">
    <property type="entry name" value="PAS"/>
    <property type="match status" value="2"/>
</dbReference>
<dbReference type="SUPFAM" id="SSF55073">
    <property type="entry name" value="Nucleotide cyclase"/>
    <property type="match status" value="1"/>
</dbReference>
<dbReference type="Pfam" id="PF08448">
    <property type="entry name" value="PAS_4"/>
    <property type="match status" value="1"/>
</dbReference>
<feature type="domain" description="EAL" evidence="2">
    <location>
        <begin position="444"/>
        <end position="694"/>
    </location>
</feature>
<dbReference type="SMART" id="SM00267">
    <property type="entry name" value="GGDEF"/>
    <property type="match status" value="1"/>
</dbReference>
<reference evidence="4" key="2">
    <citation type="submission" date="2020-09" db="EMBL/GenBank/DDBJ databases">
        <authorList>
            <person name="Sun Q."/>
            <person name="Kim S."/>
        </authorList>
    </citation>
    <scope>NUCLEOTIDE SEQUENCE</scope>
    <source>
        <strain evidence="4">KCTC 32296</strain>
    </source>
</reference>
<dbReference type="EMBL" id="BMZB01000003">
    <property type="protein sequence ID" value="GGZ38630.1"/>
    <property type="molecule type" value="Genomic_DNA"/>
</dbReference>
<feature type="domain" description="PAS" evidence="1">
    <location>
        <begin position="144"/>
        <end position="215"/>
    </location>
</feature>
<dbReference type="AlphaFoldDB" id="A0A918Q9Y5"/>
<evidence type="ECO:0000259" key="3">
    <source>
        <dbReference type="PROSITE" id="PS50887"/>
    </source>
</evidence>
<dbReference type="Pfam" id="PF00990">
    <property type="entry name" value="GGDEF"/>
    <property type="match status" value="1"/>
</dbReference>
<organism evidence="4 5">
    <name type="scientific">Asticcacaulis endophyticus</name>
    <dbReference type="NCBI Taxonomy" id="1395890"/>
    <lineage>
        <taxon>Bacteria</taxon>
        <taxon>Pseudomonadati</taxon>
        <taxon>Pseudomonadota</taxon>
        <taxon>Alphaproteobacteria</taxon>
        <taxon>Caulobacterales</taxon>
        <taxon>Caulobacteraceae</taxon>
        <taxon>Asticcacaulis</taxon>
    </lineage>
</organism>
<evidence type="ECO:0000313" key="4">
    <source>
        <dbReference type="EMBL" id="GGZ38630.1"/>
    </source>
</evidence>
<dbReference type="SMART" id="SM00091">
    <property type="entry name" value="PAS"/>
    <property type="match status" value="2"/>
</dbReference>
<comment type="caution">
    <text evidence="4">The sequence shown here is derived from an EMBL/GenBank/DDBJ whole genome shotgun (WGS) entry which is preliminary data.</text>
</comment>
<evidence type="ECO:0008006" key="6">
    <source>
        <dbReference type="Google" id="ProtNLM"/>
    </source>
</evidence>
<protein>
    <recommendedName>
        <fullName evidence="6">PAS domain S-box-containing protein/diguanylate cyclase (GGDEF) domain-containing protein</fullName>
    </recommendedName>
</protein>
<sequence>METYRLAVSESQCLDWPFEDKDMFEILFEQNPIPMWVFNLANQKVVAVNTAACDLYGYTKRDLIEKTLNDLHTPGDFLHGRMGPESLAAFLVPEQNVTQFKASGEKIKVLRFARPARYRDEDCVIVWNIDVTEREQASVELQSTQIFLDAIVESIPSMLFVKDARDGRFVLLNKAGEELLEISRHDLIGKSDFDLFDLEDAKRFRLADQKVVASGKLVTIENEPLTTPNGVRSLRTQKVGVPDINGKPRYLLGISEDVTEKLRIEERSRHLALHDILTDLPNRLQFQNILDRHIDANSATDSDFALLLLDLDRFKAVNDSLGHHVGDHLLQQVATRMLSHMGDDDVAARLGGDEFGVIHKGQITQESATQLAGRLISSLCEPFTVDGHYVSIGCSAGLALRSLHGGSADALMKRADLALYAAKSTGKGDYAWFEFAMEEKADRQRILREELSTALEKNQLYLNYQPIVCTRTRKIICFEALLRWEHPTRGLISPDEFIPVAESSGLIEPIGRWVLQQACAEATKWPNTIRVAVNLSPRQFTGFGLAADVMRALEQSRLSPHRLELEITESIFLTDTQENVRILNQLKHLGIHIALDDFGTGYSSLAYLRCFSFNKLKIDRSFISDMSSTPENLAIVRAVIGLGKSFGAVVTAEGVETEDEMACVTQEGCDQAQGYLLGRPMTAHAVGDMLVSLPTNRSFGGA</sequence>
<evidence type="ECO:0000259" key="2">
    <source>
        <dbReference type="PROSITE" id="PS50883"/>
    </source>
</evidence>
<dbReference type="InterPro" id="IPR043128">
    <property type="entry name" value="Rev_trsase/Diguanyl_cyclase"/>
</dbReference>
<feature type="domain" description="PAS" evidence="1">
    <location>
        <begin position="20"/>
        <end position="76"/>
    </location>
</feature>
<dbReference type="InterPro" id="IPR000014">
    <property type="entry name" value="PAS"/>
</dbReference>
<dbReference type="NCBIfam" id="TIGR00229">
    <property type="entry name" value="sensory_box"/>
    <property type="match status" value="2"/>
</dbReference>
<dbReference type="InterPro" id="IPR001633">
    <property type="entry name" value="EAL_dom"/>
</dbReference>
<dbReference type="PANTHER" id="PTHR44757">
    <property type="entry name" value="DIGUANYLATE CYCLASE DGCP"/>
    <property type="match status" value="1"/>
</dbReference>
<dbReference type="PROSITE" id="PS50883">
    <property type="entry name" value="EAL"/>
    <property type="match status" value="1"/>
</dbReference>